<dbReference type="EMBL" id="JAQQWE010000010">
    <property type="protein sequence ID" value="KAK7937812.1"/>
    <property type="molecule type" value="Genomic_DNA"/>
</dbReference>
<accession>A0ABR1PTY9</accession>
<comment type="caution">
    <text evidence="1">The sequence shown here is derived from an EMBL/GenBank/DDBJ whole genome shotgun (WGS) entry which is preliminary data.</text>
</comment>
<evidence type="ECO:0000313" key="1">
    <source>
        <dbReference type="EMBL" id="KAK7937812.1"/>
    </source>
</evidence>
<gene>
    <name evidence="1" type="ORF">PG986_014680</name>
</gene>
<dbReference type="GeneID" id="92083964"/>
<proteinExistence type="predicted"/>
<reference evidence="1 2" key="1">
    <citation type="submission" date="2023-01" db="EMBL/GenBank/DDBJ databases">
        <title>Analysis of 21 Apiospora genomes using comparative genomics revels a genus with tremendous synthesis potential of carbohydrate active enzymes and secondary metabolites.</title>
        <authorList>
            <person name="Sorensen T."/>
        </authorList>
    </citation>
    <scope>NUCLEOTIDE SEQUENCE [LARGE SCALE GENOMIC DNA]</scope>
    <source>
        <strain evidence="1 2">CBS 24483</strain>
    </source>
</reference>
<sequence>MSYIAIDPEIDDTLLTKHTKRFAVMPYDFNTPFNTQVMSISKRPYTVLWAKCKSEEFISRTMPTRTMCMAGVPAVFPFSISYHISVINRLRIEGVQLFGCGFVHDSMSAGGVGSGMVTMRIKGQRRGPTACVEDKFGKSTYIEPYLSRSSVPGLVLVKDAMPELWSGVDANTMSIMERAVIMYVF</sequence>
<keyword evidence="2" id="KW-1185">Reference proteome</keyword>
<dbReference type="Proteomes" id="UP001391051">
    <property type="component" value="Unassembled WGS sequence"/>
</dbReference>
<name>A0ABR1PTY9_9PEZI</name>
<dbReference type="RefSeq" id="XP_066693140.1">
    <property type="nucleotide sequence ID" value="XM_066850902.1"/>
</dbReference>
<protein>
    <submittedName>
        <fullName evidence="1">Uncharacterized protein</fullName>
    </submittedName>
</protein>
<organism evidence="1 2">
    <name type="scientific">Apiospora aurea</name>
    <dbReference type="NCBI Taxonomy" id="335848"/>
    <lineage>
        <taxon>Eukaryota</taxon>
        <taxon>Fungi</taxon>
        <taxon>Dikarya</taxon>
        <taxon>Ascomycota</taxon>
        <taxon>Pezizomycotina</taxon>
        <taxon>Sordariomycetes</taxon>
        <taxon>Xylariomycetidae</taxon>
        <taxon>Amphisphaeriales</taxon>
        <taxon>Apiosporaceae</taxon>
        <taxon>Apiospora</taxon>
    </lineage>
</organism>
<evidence type="ECO:0000313" key="2">
    <source>
        <dbReference type="Proteomes" id="UP001391051"/>
    </source>
</evidence>